<reference evidence="3" key="1">
    <citation type="submission" date="2021-01" db="EMBL/GenBank/DDBJ databases">
        <title>A chromosome-scale assembly of European eel, Anguilla anguilla.</title>
        <authorList>
            <person name="Henkel C."/>
            <person name="Jong-Raadsen S.A."/>
            <person name="Dufour S."/>
            <person name="Weltzien F.-A."/>
            <person name="Palstra A.P."/>
            <person name="Pelster B."/>
            <person name="Spaink H.P."/>
            <person name="Van Den Thillart G.E."/>
            <person name="Jansen H."/>
            <person name="Zahm M."/>
            <person name="Klopp C."/>
            <person name="Cedric C."/>
            <person name="Louis A."/>
            <person name="Berthelot C."/>
            <person name="Parey E."/>
            <person name="Roest Crollius H."/>
            <person name="Montfort J."/>
            <person name="Robinson-Rechavi M."/>
            <person name="Bucao C."/>
            <person name="Bouchez O."/>
            <person name="Gislard M."/>
            <person name="Lluch J."/>
            <person name="Milhes M."/>
            <person name="Lampietro C."/>
            <person name="Lopez Roques C."/>
            <person name="Donnadieu C."/>
            <person name="Braasch I."/>
            <person name="Desvignes T."/>
            <person name="Postlethwait J."/>
            <person name="Bobe J."/>
            <person name="Guiguen Y."/>
            <person name="Dirks R."/>
        </authorList>
    </citation>
    <scope>NUCLEOTIDE SEQUENCE</scope>
    <source>
        <strain evidence="3">Tag_6206</strain>
        <tissue evidence="3">Liver</tissue>
    </source>
</reference>
<feature type="coiled-coil region" evidence="1">
    <location>
        <begin position="7"/>
        <end position="34"/>
    </location>
</feature>
<comment type="caution">
    <text evidence="3">The sequence shown here is derived from an EMBL/GenBank/DDBJ whole genome shotgun (WGS) entry which is preliminary data.</text>
</comment>
<organism evidence="3 4">
    <name type="scientific">Anguilla anguilla</name>
    <name type="common">European freshwater eel</name>
    <name type="synonym">Muraena anguilla</name>
    <dbReference type="NCBI Taxonomy" id="7936"/>
    <lineage>
        <taxon>Eukaryota</taxon>
        <taxon>Metazoa</taxon>
        <taxon>Chordata</taxon>
        <taxon>Craniata</taxon>
        <taxon>Vertebrata</taxon>
        <taxon>Euteleostomi</taxon>
        <taxon>Actinopterygii</taxon>
        <taxon>Neopterygii</taxon>
        <taxon>Teleostei</taxon>
        <taxon>Anguilliformes</taxon>
        <taxon>Anguillidae</taxon>
        <taxon>Anguilla</taxon>
    </lineage>
</organism>
<dbReference type="EMBL" id="JAFIRN010000002">
    <property type="protein sequence ID" value="KAG5854937.1"/>
    <property type="molecule type" value="Genomic_DNA"/>
</dbReference>
<keyword evidence="4" id="KW-1185">Reference proteome</keyword>
<dbReference type="AlphaFoldDB" id="A0A9D3S9J6"/>
<keyword evidence="1" id="KW-0175">Coiled coil</keyword>
<gene>
    <name evidence="3" type="ORF">ANANG_G00043350</name>
</gene>
<feature type="region of interest" description="Disordered" evidence="2">
    <location>
        <begin position="102"/>
        <end position="125"/>
    </location>
</feature>
<accession>A0A9D3S9J6</accession>
<evidence type="ECO:0000256" key="2">
    <source>
        <dbReference type="SAM" id="MobiDB-lite"/>
    </source>
</evidence>
<name>A0A9D3S9J6_ANGAN</name>
<evidence type="ECO:0000313" key="4">
    <source>
        <dbReference type="Proteomes" id="UP001044222"/>
    </source>
</evidence>
<protein>
    <submittedName>
        <fullName evidence="3">Uncharacterized protein</fullName>
    </submittedName>
</protein>
<dbReference type="Proteomes" id="UP001044222">
    <property type="component" value="Unassembled WGS sequence"/>
</dbReference>
<evidence type="ECO:0000313" key="3">
    <source>
        <dbReference type="EMBL" id="KAG5854937.1"/>
    </source>
</evidence>
<proteinExistence type="predicted"/>
<sequence length="206" mass="23210">MSDVEKYIQVRANVEKAQERHKEAYQRRTKKETKCFKISPGIEVLTKDGRKCGRPARTMDPDWPTKYRVTEVEDNNLVQLETMDGKPLKTKTSYASVKPLHMRSQAGQPTEEAVPPPAESVHSDDPQLHNFELEEDPLQACAALLNRRVEDFGAVFLGQHTRLDDKVIDHAQALMKMLHPYIGGLHATTLPAVHCTYTSSGVCEDS</sequence>
<evidence type="ECO:0000256" key="1">
    <source>
        <dbReference type="SAM" id="Coils"/>
    </source>
</evidence>